<dbReference type="EMBL" id="QRBI01000104">
    <property type="protein sequence ID" value="RMC14700.1"/>
    <property type="molecule type" value="Genomic_DNA"/>
</dbReference>
<dbReference type="Proteomes" id="UP000269221">
    <property type="component" value="Unassembled WGS sequence"/>
</dbReference>
<protein>
    <submittedName>
        <fullName evidence="2">Uncharacterized protein</fullName>
    </submittedName>
</protein>
<evidence type="ECO:0000256" key="1">
    <source>
        <dbReference type="SAM" id="Phobius"/>
    </source>
</evidence>
<comment type="caution">
    <text evidence="2">The sequence shown here is derived from an EMBL/GenBank/DDBJ whole genome shotgun (WGS) entry which is preliminary data.</text>
</comment>
<evidence type="ECO:0000313" key="2">
    <source>
        <dbReference type="EMBL" id="RMC14700.1"/>
    </source>
</evidence>
<feature type="transmembrane region" description="Helical" evidence="1">
    <location>
        <begin position="192"/>
        <end position="212"/>
    </location>
</feature>
<keyword evidence="3" id="KW-1185">Reference proteome</keyword>
<keyword evidence="1" id="KW-0812">Transmembrane</keyword>
<dbReference type="OrthoDB" id="10258914at2759"/>
<proteinExistence type="predicted"/>
<gene>
    <name evidence="2" type="ORF">DUI87_06872</name>
</gene>
<organism evidence="2 3">
    <name type="scientific">Hirundo rustica rustica</name>
    <dbReference type="NCBI Taxonomy" id="333673"/>
    <lineage>
        <taxon>Eukaryota</taxon>
        <taxon>Metazoa</taxon>
        <taxon>Chordata</taxon>
        <taxon>Craniata</taxon>
        <taxon>Vertebrata</taxon>
        <taxon>Euteleostomi</taxon>
        <taxon>Archelosauria</taxon>
        <taxon>Archosauria</taxon>
        <taxon>Dinosauria</taxon>
        <taxon>Saurischia</taxon>
        <taxon>Theropoda</taxon>
        <taxon>Coelurosauria</taxon>
        <taxon>Aves</taxon>
        <taxon>Neognathae</taxon>
        <taxon>Neoaves</taxon>
        <taxon>Telluraves</taxon>
        <taxon>Australaves</taxon>
        <taxon>Passeriformes</taxon>
        <taxon>Sylvioidea</taxon>
        <taxon>Hirundinidae</taxon>
        <taxon>Hirundo</taxon>
    </lineage>
</organism>
<sequence>MCHWEEEEMHGSGMGLVTTMAAFCNTFIRSLEWVGRLKIIQFHGNHKQGTFNYPRFLQAPSSLALDTSKDGAAAASLGTPFQPLTTLPGKNSFPISYLILPSGTGKPFLSPHPFSQVSLQLSWSLFKRWKVSLDPSLLRVEHPQLSQPGSRASPWPPLDLLQQVRILLLLGPQSWTQNSRWDLRKAEQRGRIVSVTLLAIGYLILFLLPQYVPRTFLHVLQPVMDTSLAFLEFSGMCWVIHE</sequence>
<evidence type="ECO:0000313" key="3">
    <source>
        <dbReference type="Proteomes" id="UP000269221"/>
    </source>
</evidence>
<keyword evidence="1" id="KW-1133">Transmembrane helix</keyword>
<name>A0A3M0KV90_HIRRU</name>
<reference evidence="2 3" key="1">
    <citation type="submission" date="2018-07" db="EMBL/GenBank/DDBJ databases">
        <title>A high quality draft genome assembly of the barn swallow (H. rustica rustica).</title>
        <authorList>
            <person name="Formenti G."/>
            <person name="Chiara M."/>
            <person name="Poveda L."/>
            <person name="Francoijs K.-J."/>
            <person name="Bonisoli-Alquati A."/>
            <person name="Canova L."/>
            <person name="Gianfranceschi L."/>
            <person name="Horner D.S."/>
            <person name="Saino N."/>
        </authorList>
    </citation>
    <scope>NUCLEOTIDE SEQUENCE [LARGE SCALE GENOMIC DNA]</scope>
    <source>
        <strain evidence="2">Chelidonia</strain>
        <tissue evidence="2">Blood</tissue>
    </source>
</reference>
<dbReference type="AlphaFoldDB" id="A0A3M0KV90"/>
<keyword evidence="1" id="KW-0472">Membrane</keyword>
<accession>A0A3M0KV90</accession>